<feature type="domain" description="N-acetyltransferase" evidence="3">
    <location>
        <begin position="136"/>
        <end position="278"/>
    </location>
</feature>
<organism evidence="4 5">
    <name type="scientific">Phytomonospora endophytica</name>
    <dbReference type="NCBI Taxonomy" id="714109"/>
    <lineage>
        <taxon>Bacteria</taxon>
        <taxon>Bacillati</taxon>
        <taxon>Actinomycetota</taxon>
        <taxon>Actinomycetes</taxon>
        <taxon>Micromonosporales</taxon>
        <taxon>Micromonosporaceae</taxon>
        <taxon>Phytomonospora</taxon>
    </lineage>
</organism>
<evidence type="ECO:0000256" key="2">
    <source>
        <dbReference type="ARBA" id="ARBA00023315"/>
    </source>
</evidence>
<sequence length="278" mass="30140">METTLTVRRLSAPDNDAVVRLLDAEPLAGAFVADRLEVLGWSRSNRLYGYGRGGELTAVCLSGGNLVPVGCDDAAADAFADMARREGRQCSSIVGAGPAVRRLWRGLRPHWGEARAVRERQPLLMIDRPPAVAPDPFVRRSTRADVPALFPAAVAMYTEEVGVSPLADRAGASAYRDRLEFLVAVGRSYARIDNGRVVFKAEVALQTRHTAQIQGVWVAPHLRGRGLAAPCMAAVIADALHRHAPTVSLYVNDFNAPALRTYRRCGMREAGELATVLF</sequence>
<dbReference type="Proteomes" id="UP000548476">
    <property type="component" value="Unassembled WGS sequence"/>
</dbReference>
<evidence type="ECO:0000313" key="4">
    <source>
        <dbReference type="EMBL" id="MBB6032525.1"/>
    </source>
</evidence>
<evidence type="ECO:0000313" key="5">
    <source>
        <dbReference type="Proteomes" id="UP000548476"/>
    </source>
</evidence>
<dbReference type="RefSeq" id="WP_184785410.1">
    <property type="nucleotide sequence ID" value="NZ_BONT01000039.1"/>
</dbReference>
<evidence type="ECO:0000259" key="3">
    <source>
        <dbReference type="PROSITE" id="PS51186"/>
    </source>
</evidence>
<dbReference type="CDD" id="cd04301">
    <property type="entry name" value="NAT_SF"/>
    <property type="match status" value="1"/>
</dbReference>
<accession>A0A841FB60</accession>
<dbReference type="PANTHER" id="PTHR43877">
    <property type="entry name" value="AMINOALKYLPHOSPHONATE N-ACETYLTRANSFERASE-RELATED-RELATED"/>
    <property type="match status" value="1"/>
</dbReference>
<dbReference type="GO" id="GO:0016747">
    <property type="term" value="F:acyltransferase activity, transferring groups other than amino-acyl groups"/>
    <property type="evidence" value="ECO:0007669"/>
    <property type="project" value="InterPro"/>
</dbReference>
<dbReference type="Pfam" id="PF00583">
    <property type="entry name" value="Acetyltransf_1"/>
    <property type="match status" value="1"/>
</dbReference>
<dbReference type="EMBL" id="JACHGT010000001">
    <property type="protein sequence ID" value="MBB6032525.1"/>
    <property type="molecule type" value="Genomic_DNA"/>
</dbReference>
<name>A0A841FB60_9ACTN</name>
<protein>
    <recommendedName>
        <fullName evidence="3">N-acetyltransferase domain-containing protein</fullName>
    </recommendedName>
</protein>
<dbReference type="InterPro" id="IPR016794">
    <property type="entry name" value="UCP21603_acetyltransf"/>
</dbReference>
<keyword evidence="1" id="KW-0808">Transferase</keyword>
<keyword evidence="5" id="KW-1185">Reference proteome</keyword>
<gene>
    <name evidence="4" type="ORF">HNR73_000367</name>
</gene>
<dbReference type="InterPro" id="IPR016181">
    <property type="entry name" value="Acyl_CoA_acyltransferase"/>
</dbReference>
<evidence type="ECO:0000256" key="1">
    <source>
        <dbReference type="ARBA" id="ARBA00022679"/>
    </source>
</evidence>
<dbReference type="SUPFAM" id="SSF55729">
    <property type="entry name" value="Acyl-CoA N-acyltransferases (Nat)"/>
    <property type="match status" value="1"/>
</dbReference>
<dbReference type="InterPro" id="IPR000182">
    <property type="entry name" value="GNAT_dom"/>
</dbReference>
<reference evidence="4 5" key="1">
    <citation type="submission" date="2020-08" db="EMBL/GenBank/DDBJ databases">
        <title>Genomic Encyclopedia of Type Strains, Phase IV (KMG-IV): sequencing the most valuable type-strain genomes for metagenomic binning, comparative biology and taxonomic classification.</title>
        <authorList>
            <person name="Goeker M."/>
        </authorList>
    </citation>
    <scope>NUCLEOTIDE SEQUENCE [LARGE SCALE GENOMIC DNA]</scope>
    <source>
        <strain evidence="4 5">YIM 65646</strain>
    </source>
</reference>
<comment type="caution">
    <text evidence="4">The sequence shown here is derived from an EMBL/GenBank/DDBJ whole genome shotgun (WGS) entry which is preliminary data.</text>
</comment>
<dbReference type="AlphaFoldDB" id="A0A841FB60"/>
<keyword evidence="2" id="KW-0012">Acyltransferase</keyword>
<dbReference type="Pfam" id="PF13312">
    <property type="entry name" value="DUF4081"/>
    <property type="match status" value="1"/>
</dbReference>
<dbReference type="InterPro" id="IPR050832">
    <property type="entry name" value="Bact_Acetyltransf"/>
</dbReference>
<dbReference type="PROSITE" id="PS51186">
    <property type="entry name" value="GNAT"/>
    <property type="match status" value="1"/>
</dbReference>
<dbReference type="Gene3D" id="3.40.630.30">
    <property type="match status" value="1"/>
</dbReference>
<dbReference type="InterPro" id="IPR025289">
    <property type="entry name" value="DUF4081"/>
</dbReference>
<proteinExistence type="predicted"/>
<dbReference type="PIRSF" id="PIRSF021603">
    <property type="entry name" value="UCP21603_acetyltransf"/>
    <property type="match status" value="1"/>
</dbReference>